<organism evidence="1 2">
    <name type="scientific">Melipona quadrifasciata</name>
    <dbReference type="NCBI Taxonomy" id="166423"/>
    <lineage>
        <taxon>Eukaryota</taxon>
        <taxon>Metazoa</taxon>
        <taxon>Ecdysozoa</taxon>
        <taxon>Arthropoda</taxon>
        <taxon>Hexapoda</taxon>
        <taxon>Insecta</taxon>
        <taxon>Pterygota</taxon>
        <taxon>Neoptera</taxon>
        <taxon>Endopterygota</taxon>
        <taxon>Hymenoptera</taxon>
        <taxon>Apocrita</taxon>
        <taxon>Aculeata</taxon>
        <taxon>Apoidea</taxon>
        <taxon>Anthophila</taxon>
        <taxon>Apidae</taxon>
        <taxon>Melipona</taxon>
    </lineage>
</organism>
<name>A0A0N0U6D1_9HYME</name>
<reference evidence="1 2" key="1">
    <citation type="submission" date="2015-07" db="EMBL/GenBank/DDBJ databases">
        <title>The genome of Melipona quadrifasciata.</title>
        <authorList>
            <person name="Pan H."/>
            <person name="Kapheim K."/>
        </authorList>
    </citation>
    <scope>NUCLEOTIDE SEQUENCE [LARGE SCALE GENOMIC DNA]</scope>
    <source>
        <strain evidence="1">0111107301</strain>
        <tissue evidence="1">Whole body</tissue>
    </source>
</reference>
<evidence type="ECO:0000313" key="1">
    <source>
        <dbReference type="EMBL" id="KOX76671.1"/>
    </source>
</evidence>
<proteinExistence type="predicted"/>
<dbReference type="Proteomes" id="UP000053105">
    <property type="component" value="Unassembled WGS sequence"/>
</dbReference>
<sequence>MQMVCLVRVVQFIEGIRITVHYVKFEERRNQVERIFEREEDENGAVLDSIIFLK</sequence>
<dbReference type="EMBL" id="KQ435742">
    <property type="protein sequence ID" value="KOX76671.1"/>
    <property type="molecule type" value="Genomic_DNA"/>
</dbReference>
<evidence type="ECO:0000313" key="2">
    <source>
        <dbReference type="Proteomes" id="UP000053105"/>
    </source>
</evidence>
<protein>
    <submittedName>
        <fullName evidence="1">Uncharacterized protein</fullName>
    </submittedName>
</protein>
<dbReference type="AlphaFoldDB" id="A0A0N0U6D1"/>
<accession>A0A0N0U6D1</accession>
<gene>
    <name evidence="1" type="ORF">WN51_11024</name>
</gene>
<keyword evidence="2" id="KW-1185">Reference proteome</keyword>